<dbReference type="InterPro" id="IPR011042">
    <property type="entry name" value="6-blade_b-propeller_TolB-like"/>
</dbReference>
<keyword evidence="1" id="KW-0812">Transmembrane</keyword>
<proteinExistence type="predicted"/>
<keyword evidence="1" id="KW-0472">Membrane</keyword>
<evidence type="ECO:0000313" key="3">
    <source>
        <dbReference type="Proteomes" id="UP000294299"/>
    </source>
</evidence>
<accession>A0A484IFG1</accession>
<dbReference type="Gene3D" id="2.120.10.30">
    <property type="entry name" value="TolB, C-terminal domain"/>
    <property type="match status" value="1"/>
</dbReference>
<evidence type="ECO:0000313" key="2">
    <source>
        <dbReference type="EMBL" id="VFJ14751.1"/>
    </source>
</evidence>
<gene>
    <name evidence="2" type="ORF">NFRAN_2429</name>
</gene>
<name>A0A484IFG1_9ARCH</name>
<dbReference type="KEGG" id="nfn:NFRAN_2429"/>
<feature type="transmembrane region" description="Helical" evidence="1">
    <location>
        <begin position="16"/>
        <end position="38"/>
    </location>
</feature>
<evidence type="ECO:0000256" key="1">
    <source>
        <dbReference type="SAM" id="Phobius"/>
    </source>
</evidence>
<dbReference type="EMBL" id="LR216287">
    <property type="protein sequence ID" value="VFJ14751.1"/>
    <property type="molecule type" value="Genomic_DNA"/>
</dbReference>
<keyword evidence="1" id="KW-1133">Transmembrane helix</keyword>
<keyword evidence="3" id="KW-1185">Reference proteome</keyword>
<dbReference type="Proteomes" id="UP000294299">
    <property type="component" value="Chromosome NFRAN"/>
</dbReference>
<organism evidence="2 3">
    <name type="scientific">Candidatus Nitrosocosmicus franklandianus</name>
    <dbReference type="NCBI Taxonomy" id="1798806"/>
    <lineage>
        <taxon>Archaea</taxon>
        <taxon>Nitrososphaerota</taxon>
        <taxon>Nitrososphaeria</taxon>
        <taxon>Nitrososphaerales</taxon>
        <taxon>Nitrososphaeraceae</taxon>
        <taxon>Candidatus Nitrosocosmicus</taxon>
    </lineage>
</organism>
<reference evidence="2 3" key="1">
    <citation type="submission" date="2019-02" db="EMBL/GenBank/DDBJ databases">
        <authorList>
            <person name="Lehtovirta-Morley E L."/>
        </authorList>
    </citation>
    <scope>NUCLEOTIDE SEQUENCE [LARGE SCALE GENOMIC DNA]</scope>
    <source>
        <strain evidence="2">NFRAN1</strain>
    </source>
</reference>
<sequence length="90" mass="10165">MIFVDMLLMLFILHEIRFIIIALLCGGFLTSFIPFIFAEPSIVDRSLKIELIAEGLSSPTSMAFVDSQNILVLEKNSRDVRLVSNGYLKE</sequence>
<dbReference type="AlphaFoldDB" id="A0A484IFG1"/>
<protein>
    <submittedName>
        <fullName evidence="2">Uncharacterized protein</fullName>
    </submittedName>
</protein>